<dbReference type="EMBL" id="CM000763">
    <property type="protein sequence ID" value="OQU84553.1"/>
    <property type="molecule type" value="Genomic_DNA"/>
</dbReference>
<gene>
    <name evidence="2" type="ORF">SORBI_3004G076300</name>
</gene>
<organism evidence="2 3">
    <name type="scientific">Sorghum bicolor</name>
    <name type="common">Sorghum</name>
    <name type="synonym">Sorghum vulgare</name>
    <dbReference type="NCBI Taxonomy" id="4558"/>
    <lineage>
        <taxon>Eukaryota</taxon>
        <taxon>Viridiplantae</taxon>
        <taxon>Streptophyta</taxon>
        <taxon>Embryophyta</taxon>
        <taxon>Tracheophyta</taxon>
        <taxon>Spermatophyta</taxon>
        <taxon>Magnoliopsida</taxon>
        <taxon>Liliopsida</taxon>
        <taxon>Poales</taxon>
        <taxon>Poaceae</taxon>
        <taxon>PACMAD clade</taxon>
        <taxon>Panicoideae</taxon>
        <taxon>Andropogonodae</taxon>
        <taxon>Andropogoneae</taxon>
        <taxon>Sorghinae</taxon>
        <taxon>Sorghum</taxon>
    </lineage>
</organism>
<dbReference type="AlphaFoldDB" id="A0A1Z5RLD9"/>
<proteinExistence type="predicted"/>
<name>A0A1Z5RLD9_SORBI</name>
<protein>
    <submittedName>
        <fullName evidence="2">Uncharacterized protein</fullName>
    </submittedName>
</protein>
<dbReference type="InterPro" id="IPR025322">
    <property type="entry name" value="PADRE_dom"/>
</dbReference>
<dbReference type="STRING" id="4558.A0A1Z5RLD9"/>
<evidence type="ECO:0000313" key="3">
    <source>
        <dbReference type="Proteomes" id="UP000000768"/>
    </source>
</evidence>
<dbReference type="Proteomes" id="UP000000768">
    <property type="component" value="Chromosome 4"/>
</dbReference>
<accession>A0A1Z5RLD9</accession>
<dbReference type="eggNOG" id="ENOG502RZG8">
    <property type="taxonomic scope" value="Eukaryota"/>
</dbReference>
<keyword evidence="3" id="KW-1185">Reference proteome</keyword>
<evidence type="ECO:0000313" key="2">
    <source>
        <dbReference type="EMBL" id="OQU84553.1"/>
    </source>
</evidence>
<dbReference type="Pfam" id="PF14009">
    <property type="entry name" value="PADRE"/>
    <property type="match status" value="1"/>
</dbReference>
<dbReference type="PANTHER" id="PTHR33052">
    <property type="entry name" value="DUF4228 DOMAIN PROTEIN-RELATED"/>
    <property type="match status" value="1"/>
</dbReference>
<sequence>MGSTLSCIHGNSVVSSQSQQSAPPEPAMVIAPNGTLKEVPPASDHLASVSDVLGSGASFFVCNSDALYFNEPPPALAAAERLRPGQMYFVLPAEMLGRPLSTADMAALAVRATSALGTNDKPPWRCRRGRVVPVTGLEGKDLDRDEAEQSVFYETLNELTLGGFAVFTATARSDEKVAAVALRGTESSSAFTRMLSMIREDAE</sequence>
<feature type="region of interest" description="Disordered" evidence="1">
    <location>
        <begin position="1"/>
        <end position="25"/>
    </location>
</feature>
<dbReference type="Gramene" id="OQU84553">
    <property type="protein sequence ID" value="OQU84553"/>
    <property type="gene ID" value="SORBI_3004G076300"/>
</dbReference>
<reference evidence="2 3" key="1">
    <citation type="journal article" date="2009" name="Nature">
        <title>The Sorghum bicolor genome and the diversification of grasses.</title>
        <authorList>
            <person name="Paterson A.H."/>
            <person name="Bowers J.E."/>
            <person name="Bruggmann R."/>
            <person name="Dubchak I."/>
            <person name="Grimwood J."/>
            <person name="Gundlach H."/>
            <person name="Haberer G."/>
            <person name="Hellsten U."/>
            <person name="Mitros T."/>
            <person name="Poliakov A."/>
            <person name="Schmutz J."/>
            <person name="Spannagl M."/>
            <person name="Tang H."/>
            <person name="Wang X."/>
            <person name="Wicker T."/>
            <person name="Bharti A.K."/>
            <person name="Chapman J."/>
            <person name="Feltus F.A."/>
            <person name="Gowik U."/>
            <person name="Grigoriev I.V."/>
            <person name="Lyons E."/>
            <person name="Maher C.A."/>
            <person name="Martis M."/>
            <person name="Narechania A."/>
            <person name="Otillar R.P."/>
            <person name="Penning B.W."/>
            <person name="Salamov A.A."/>
            <person name="Wang Y."/>
            <person name="Zhang L."/>
            <person name="Carpita N.C."/>
            <person name="Freeling M."/>
            <person name="Gingle A.R."/>
            <person name="Hash C.T."/>
            <person name="Keller B."/>
            <person name="Klein P."/>
            <person name="Kresovich S."/>
            <person name="McCann M.C."/>
            <person name="Ming R."/>
            <person name="Peterson D.G."/>
            <person name="Mehboob-ur-Rahman"/>
            <person name="Ware D."/>
            <person name="Westhoff P."/>
            <person name="Mayer K.F."/>
            <person name="Messing J."/>
            <person name="Rokhsar D.S."/>
        </authorList>
    </citation>
    <scope>NUCLEOTIDE SEQUENCE [LARGE SCALE GENOMIC DNA]</scope>
    <source>
        <strain evidence="3">cv. BTx623</strain>
    </source>
</reference>
<evidence type="ECO:0000256" key="1">
    <source>
        <dbReference type="SAM" id="MobiDB-lite"/>
    </source>
</evidence>
<reference evidence="3" key="2">
    <citation type="journal article" date="2018" name="Plant J.">
        <title>The Sorghum bicolor reference genome: improved assembly, gene annotations, a transcriptome atlas, and signatures of genome organization.</title>
        <authorList>
            <person name="McCormick R.F."/>
            <person name="Truong S.K."/>
            <person name="Sreedasyam A."/>
            <person name="Jenkins J."/>
            <person name="Shu S."/>
            <person name="Sims D."/>
            <person name="Kennedy M."/>
            <person name="Amirebrahimi M."/>
            <person name="Weers B.D."/>
            <person name="McKinley B."/>
            <person name="Mattison A."/>
            <person name="Morishige D.T."/>
            <person name="Grimwood J."/>
            <person name="Schmutz J."/>
            <person name="Mullet J.E."/>
        </authorList>
    </citation>
    <scope>NUCLEOTIDE SEQUENCE [LARGE SCALE GENOMIC DNA]</scope>
    <source>
        <strain evidence="3">cv. BTx623</strain>
    </source>
</reference>
<dbReference type="InParanoid" id="A0A1Z5RLD9"/>
<feature type="compositionally biased region" description="Low complexity" evidence="1">
    <location>
        <begin position="12"/>
        <end position="21"/>
    </location>
</feature>